<dbReference type="GO" id="GO:0006879">
    <property type="term" value="P:intracellular iron ion homeostasis"/>
    <property type="evidence" value="ECO:0007669"/>
    <property type="project" value="TreeGrafter"/>
</dbReference>
<dbReference type="PANTHER" id="PTHR41536:SF1">
    <property type="entry name" value="PKHD-TYPE HYDROXYLASE YBIX"/>
    <property type="match status" value="1"/>
</dbReference>
<dbReference type="EMBL" id="CP018221">
    <property type="protein sequence ID" value="API60724.1"/>
    <property type="molecule type" value="Genomic_DNA"/>
</dbReference>
<evidence type="ECO:0000313" key="9">
    <source>
        <dbReference type="EMBL" id="API60724.1"/>
    </source>
</evidence>
<dbReference type="NCBIfam" id="NF003974">
    <property type="entry name" value="PRK05467.1-3"/>
    <property type="match status" value="1"/>
</dbReference>
<evidence type="ECO:0000256" key="6">
    <source>
        <dbReference type="ARBA" id="ARBA00023004"/>
    </source>
</evidence>
<keyword evidence="5 7" id="KW-0560">Oxidoreductase</keyword>
<dbReference type="Gene3D" id="4.10.860.20">
    <property type="entry name" value="Rabenosyn, Rab binding domain"/>
    <property type="match status" value="1"/>
</dbReference>
<feature type="binding site" evidence="7">
    <location>
        <position position="98"/>
    </location>
    <ligand>
        <name>Fe cation</name>
        <dbReference type="ChEBI" id="CHEBI:24875"/>
    </ligand>
</feature>
<dbReference type="NCBIfam" id="NF003975">
    <property type="entry name" value="PRK05467.1-4"/>
    <property type="match status" value="1"/>
</dbReference>
<evidence type="ECO:0000256" key="2">
    <source>
        <dbReference type="ARBA" id="ARBA00022723"/>
    </source>
</evidence>
<dbReference type="RefSeq" id="WP_072598382.1">
    <property type="nucleotide sequence ID" value="NZ_CP018221.1"/>
</dbReference>
<keyword evidence="10" id="KW-1185">Reference proteome</keyword>
<feature type="binding site" evidence="7">
    <location>
        <position position="96"/>
    </location>
    <ligand>
        <name>Fe cation</name>
        <dbReference type="ChEBI" id="CHEBI:24875"/>
    </ligand>
</feature>
<dbReference type="HAMAP" id="MF_00657">
    <property type="entry name" value="Hydroxyl_YbiX"/>
    <property type="match status" value="1"/>
</dbReference>
<dbReference type="InterPro" id="IPR023550">
    <property type="entry name" value="PKHD_hydroxylase"/>
</dbReference>
<keyword evidence="2 7" id="KW-0479">Metal-binding</keyword>
<proteinExistence type="inferred from homology"/>
<dbReference type="Pfam" id="PF18331">
    <property type="entry name" value="PKHD_C"/>
    <property type="match status" value="1"/>
</dbReference>
<gene>
    <name evidence="9" type="ORF">BSL82_16695</name>
</gene>
<evidence type="ECO:0000256" key="5">
    <source>
        <dbReference type="ARBA" id="ARBA00023002"/>
    </source>
</evidence>
<organism evidence="9 10">
    <name type="scientific">Tardibacter chloracetimidivorans</name>
    <dbReference type="NCBI Taxonomy" id="1921510"/>
    <lineage>
        <taxon>Bacteria</taxon>
        <taxon>Pseudomonadati</taxon>
        <taxon>Pseudomonadota</taxon>
        <taxon>Alphaproteobacteria</taxon>
        <taxon>Sphingomonadales</taxon>
        <taxon>Sphingomonadaceae</taxon>
        <taxon>Tardibacter</taxon>
    </lineage>
</organism>
<accession>A0A1L3ZYL4</accession>
<name>A0A1L3ZYL4_9SPHN</name>
<reference evidence="10" key="1">
    <citation type="submission" date="2016-11" db="EMBL/GenBank/DDBJ databases">
        <title>Complete Genome Sequence of alachlor-degrading Sphingomonas sp. strain JJ-A5.</title>
        <authorList>
            <person name="Lee H."/>
            <person name="Ka J.-O."/>
        </authorList>
    </citation>
    <scope>NUCLEOTIDE SEQUENCE [LARGE SCALE GENOMIC DNA]</scope>
    <source>
        <strain evidence="10">JJ-A5</strain>
    </source>
</reference>
<evidence type="ECO:0000313" key="10">
    <source>
        <dbReference type="Proteomes" id="UP000182063"/>
    </source>
</evidence>
<dbReference type="PROSITE" id="PS51471">
    <property type="entry name" value="FE2OG_OXY"/>
    <property type="match status" value="1"/>
</dbReference>
<dbReference type="KEGG" id="sphj:BSL82_16695"/>
<dbReference type="NCBIfam" id="NF003973">
    <property type="entry name" value="PRK05467.1-2"/>
    <property type="match status" value="1"/>
</dbReference>
<dbReference type="GO" id="GO:0005506">
    <property type="term" value="F:iron ion binding"/>
    <property type="evidence" value="ECO:0007669"/>
    <property type="project" value="UniProtKB-UniRule"/>
</dbReference>
<dbReference type="Pfam" id="PF13640">
    <property type="entry name" value="2OG-FeII_Oxy_3"/>
    <property type="match status" value="1"/>
</dbReference>
<dbReference type="PANTHER" id="PTHR41536">
    <property type="entry name" value="PKHD-TYPE HYDROXYLASE YBIX"/>
    <property type="match status" value="1"/>
</dbReference>
<evidence type="ECO:0000256" key="4">
    <source>
        <dbReference type="ARBA" id="ARBA00022964"/>
    </source>
</evidence>
<dbReference type="InterPro" id="IPR005123">
    <property type="entry name" value="Oxoglu/Fe-dep_dioxygenase_dom"/>
</dbReference>
<dbReference type="OrthoDB" id="9812472at2"/>
<evidence type="ECO:0000256" key="7">
    <source>
        <dbReference type="HAMAP-Rule" id="MF_00657"/>
    </source>
</evidence>
<dbReference type="STRING" id="1921510.BSL82_16695"/>
<dbReference type="Proteomes" id="UP000182063">
    <property type="component" value="Chromosome"/>
</dbReference>
<keyword evidence="4 7" id="KW-0223">Dioxygenase</keyword>
<dbReference type="InterPro" id="IPR041097">
    <property type="entry name" value="PKHD_C"/>
</dbReference>
<dbReference type="InterPro" id="IPR006620">
    <property type="entry name" value="Pro_4_hyd_alph"/>
</dbReference>
<dbReference type="GO" id="GO:0016706">
    <property type="term" value="F:2-oxoglutarate-dependent dioxygenase activity"/>
    <property type="evidence" value="ECO:0007669"/>
    <property type="project" value="UniProtKB-UniRule"/>
</dbReference>
<dbReference type="SUPFAM" id="SSF51197">
    <property type="entry name" value="Clavaminate synthase-like"/>
    <property type="match status" value="1"/>
</dbReference>
<evidence type="ECO:0000256" key="1">
    <source>
        <dbReference type="ARBA" id="ARBA00001961"/>
    </source>
</evidence>
<feature type="domain" description="Fe2OG dioxygenase" evidence="8">
    <location>
        <begin position="78"/>
        <end position="178"/>
    </location>
</feature>
<feature type="binding site" evidence="7">
    <location>
        <position position="159"/>
    </location>
    <ligand>
        <name>Fe cation</name>
        <dbReference type="ChEBI" id="CHEBI:24875"/>
    </ligand>
</feature>
<dbReference type="InterPro" id="IPR044862">
    <property type="entry name" value="Pro_4_hyd_alph_FE2OG_OXY"/>
</dbReference>
<keyword evidence="6 7" id="KW-0408">Iron</keyword>
<evidence type="ECO:0000259" key="8">
    <source>
        <dbReference type="PROSITE" id="PS51471"/>
    </source>
</evidence>
<comment type="cofactor">
    <cofactor evidence="1 7">
        <name>L-ascorbate</name>
        <dbReference type="ChEBI" id="CHEBI:38290"/>
    </cofactor>
</comment>
<sequence length="227" mass="25055">MMLHIPGVLGADQLREARALLDAAEWVDGNVTSGYQSALAKRNMQLPEDSPLARQIGQTILAALGRTPLFIAAALPLKIFPPLFNRYQGGERFDTHVDNAIRVLKGSEFRVRSDLSATLFFSDPDEYDGGELAVEDSYGVHSVKLPAGDMVLYPASSLHHVTPVTRGARVASFFWIQSMVRDDGARQLLFDLDRSIQTIAADRGHDDPAIVQLTGVYHNLLRRWADS</sequence>
<keyword evidence="3 7" id="KW-0847">Vitamin C</keyword>
<feature type="binding site" evidence="7">
    <location>
        <position position="169"/>
    </location>
    <ligand>
        <name>2-oxoglutarate</name>
        <dbReference type="ChEBI" id="CHEBI:16810"/>
    </ligand>
</feature>
<dbReference type="Gene3D" id="2.60.120.620">
    <property type="entry name" value="q2cbj1_9rhob like domain"/>
    <property type="match status" value="1"/>
</dbReference>
<dbReference type="AlphaFoldDB" id="A0A1L3ZYL4"/>
<evidence type="ECO:0000256" key="3">
    <source>
        <dbReference type="ARBA" id="ARBA00022896"/>
    </source>
</evidence>
<dbReference type="SMART" id="SM00702">
    <property type="entry name" value="P4Hc"/>
    <property type="match status" value="1"/>
</dbReference>
<dbReference type="GO" id="GO:0006974">
    <property type="term" value="P:DNA damage response"/>
    <property type="evidence" value="ECO:0007669"/>
    <property type="project" value="TreeGrafter"/>
</dbReference>
<dbReference type="GO" id="GO:0031418">
    <property type="term" value="F:L-ascorbic acid binding"/>
    <property type="evidence" value="ECO:0007669"/>
    <property type="project" value="UniProtKB-KW"/>
</dbReference>
<comment type="cofactor">
    <cofactor evidence="7">
        <name>Fe(2+)</name>
        <dbReference type="ChEBI" id="CHEBI:29033"/>
    </cofactor>
    <text evidence="7">Binds 1 Fe(2+) ion per subunit.</text>
</comment>
<protein>
    <submittedName>
        <fullName evidence="9">Fe2+-dependent dioxygenase</fullName>
    </submittedName>
</protein>